<dbReference type="Pfam" id="PF00534">
    <property type="entry name" value="Glycos_transf_1"/>
    <property type="match status" value="1"/>
</dbReference>
<dbReference type="Gene3D" id="3.40.50.2000">
    <property type="entry name" value="Glycogen Phosphorylase B"/>
    <property type="match status" value="2"/>
</dbReference>
<accession>A0A7J4JGP3</accession>
<keyword evidence="1 3" id="KW-0808">Transferase</keyword>
<sequence>MERLGLEGCVKLPGGISPRDCPEVWAATEIAPHSFVYEFSTSISLLEYMAMGRACVVTDMGAVREVVGDAALVVEPENARALAEGINKLIEDKKRREELGRKARKRVEENYSIGKAVEKLEGVYRELLA</sequence>
<dbReference type="PANTHER" id="PTHR46401">
    <property type="entry name" value="GLYCOSYLTRANSFERASE WBBK-RELATED"/>
    <property type="match status" value="1"/>
</dbReference>
<comment type="caution">
    <text evidence="3">The sequence shown here is derived from an EMBL/GenBank/DDBJ whole genome shotgun (WGS) entry which is preliminary data.</text>
</comment>
<dbReference type="SUPFAM" id="SSF53756">
    <property type="entry name" value="UDP-Glycosyltransferase/glycogen phosphorylase"/>
    <property type="match status" value="1"/>
</dbReference>
<feature type="domain" description="Glycosyl transferase family 1" evidence="2">
    <location>
        <begin position="2"/>
        <end position="106"/>
    </location>
</feature>
<dbReference type="EMBL" id="DUGH01000090">
    <property type="protein sequence ID" value="HIH16484.1"/>
    <property type="molecule type" value="Genomic_DNA"/>
</dbReference>
<dbReference type="Proteomes" id="UP000564964">
    <property type="component" value="Unassembled WGS sequence"/>
</dbReference>
<evidence type="ECO:0000313" key="3">
    <source>
        <dbReference type="EMBL" id="HIH16484.1"/>
    </source>
</evidence>
<dbReference type="GO" id="GO:0016757">
    <property type="term" value="F:glycosyltransferase activity"/>
    <property type="evidence" value="ECO:0007669"/>
    <property type="project" value="InterPro"/>
</dbReference>
<dbReference type="AlphaFoldDB" id="A0A7J4JGP3"/>
<name>A0A7J4JGP3_9ARCH</name>
<organism evidence="3 4">
    <name type="scientific">Candidatus Iainarchaeum sp</name>
    <dbReference type="NCBI Taxonomy" id="3101447"/>
    <lineage>
        <taxon>Archaea</taxon>
        <taxon>Candidatus Iainarchaeota</taxon>
        <taxon>Candidatus Iainarchaeia</taxon>
        <taxon>Candidatus Iainarchaeales</taxon>
        <taxon>Candidatus Iainarchaeaceae</taxon>
        <taxon>Candidatus Iainarchaeum</taxon>
    </lineage>
</organism>
<evidence type="ECO:0000256" key="1">
    <source>
        <dbReference type="ARBA" id="ARBA00022679"/>
    </source>
</evidence>
<evidence type="ECO:0000313" key="4">
    <source>
        <dbReference type="Proteomes" id="UP000564964"/>
    </source>
</evidence>
<reference evidence="4" key="1">
    <citation type="journal article" date="2020" name="bioRxiv">
        <title>A rank-normalized archaeal taxonomy based on genome phylogeny resolves widespread incomplete and uneven classifications.</title>
        <authorList>
            <person name="Rinke C."/>
            <person name="Chuvochina M."/>
            <person name="Mussig A.J."/>
            <person name="Chaumeil P.-A."/>
            <person name="Waite D.W."/>
            <person name="Whitman W.B."/>
            <person name="Parks D.H."/>
            <person name="Hugenholtz P."/>
        </authorList>
    </citation>
    <scope>NUCLEOTIDE SEQUENCE [LARGE SCALE GENOMIC DNA]</scope>
</reference>
<dbReference type="PANTHER" id="PTHR46401:SF2">
    <property type="entry name" value="GLYCOSYLTRANSFERASE WBBK-RELATED"/>
    <property type="match status" value="1"/>
</dbReference>
<evidence type="ECO:0000259" key="2">
    <source>
        <dbReference type="Pfam" id="PF00534"/>
    </source>
</evidence>
<protein>
    <submittedName>
        <fullName evidence="3">Glycosyltransferase family 4 protein</fullName>
    </submittedName>
</protein>
<gene>
    <name evidence="3" type="ORF">HA252_03710</name>
</gene>
<dbReference type="InterPro" id="IPR001296">
    <property type="entry name" value="Glyco_trans_1"/>
</dbReference>
<proteinExistence type="predicted"/>